<evidence type="ECO:0000256" key="3">
    <source>
        <dbReference type="ARBA" id="ARBA00022723"/>
    </source>
</evidence>
<dbReference type="PhylomeDB" id="K6UMA1"/>
<dbReference type="OrthoDB" id="2190767at2759"/>
<accession>K6UMA1</accession>
<dbReference type="GO" id="GO:0006388">
    <property type="term" value="P:tRNA splicing, via endonucleolytic cleavage and ligation"/>
    <property type="evidence" value="ECO:0007669"/>
    <property type="project" value="TreeGrafter"/>
</dbReference>
<dbReference type="EMBL" id="DF157105">
    <property type="protein sequence ID" value="GAB68423.1"/>
    <property type="molecule type" value="Genomic_DNA"/>
</dbReference>
<proteinExistence type="inferred from homology"/>
<dbReference type="PANTHER" id="PTHR12682">
    <property type="entry name" value="ARCHEASE"/>
    <property type="match status" value="1"/>
</dbReference>
<feature type="domain" description="Archease" evidence="8">
    <location>
        <begin position="111"/>
        <end position="241"/>
    </location>
</feature>
<feature type="compositionally biased region" description="Acidic residues" evidence="6">
    <location>
        <begin position="49"/>
        <end position="62"/>
    </location>
</feature>
<dbReference type="Pfam" id="PF01951">
    <property type="entry name" value="Archease"/>
    <property type="match status" value="1"/>
</dbReference>
<feature type="region of interest" description="Disordered" evidence="6">
    <location>
        <begin position="1"/>
        <end position="84"/>
    </location>
</feature>
<dbReference type="InterPro" id="IPR023572">
    <property type="entry name" value="Archease_dom"/>
</dbReference>
<feature type="transmembrane region" description="Helical" evidence="7">
    <location>
        <begin position="253"/>
        <end position="273"/>
    </location>
</feature>
<dbReference type="InterPro" id="IPR036820">
    <property type="entry name" value="Archease_dom_sf"/>
</dbReference>
<dbReference type="GO" id="GO:0046872">
    <property type="term" value="F:metal ion binding"/>
    <property type="evidence" value="ECO:0007669"/>
    <property type="project" value="UniProtKB-KW"/>
</dbReference>
<dbReference type="GeneID" id="14694797"/>
<evidence type="ECO:0000313" key="9">
    <source>
        <dbReference type="EMBL" id="GAB68423.1"/>
    </source>
</evidence>
<dbReference type="eggNOG" id="KOG4528">
    <property type="taxonomic scope" value="Eukaryota"/>
</dbReference>
<keyword evidence="7" id="KW-0472">Membrane</keyword>
<dbReference type="AlphaFoldDB" id="K6UMA1"/>
<reference evidence="9 10" key="1">
    <citation type="journal article" date="2012" name="Nat. Genet.">
        <title>Plasmodium cynomolgi genome sequences provide insight into Plasmodium vivax and the monkey malaria clade.</title>
        <authorList>
            <person name="Tachibana S."/>
            <person name="Sullivan S.A."/>
            <person name="Kawai S."/>
            <person name="Nakamura S."/>
            <person name="Kim H.R."/>
            <person name="Goto N."/>
            <person name="Arisue N."/>
            <person name="Palacpac N.M.Q."/>
            <person name="Honma H."/>
            <person name="Yagi M."/>
            <person name="Tougan T."/>
            <person name="Katakai Y."/>
            <person name="Kaneko O."/>
            <person name="Mita T."/>
            <person name="Kita K."/>
            <person name="Yasutomi Y."/>
            <person name="Sutton P.L."/>
            <person name="Shakhbatyan R."/>
            <person name="Horii T."/>
            <person name="Yasunaga T."/>
            <person name="Barnwell J.W."/>
            <person name="Escalante A.A."/>
            <person name="Carlton J.M."/>
            <person name="Tanabe K."/>
        </authorList>
    </citation>
    <scope>NUCLEOTIDE SEQUENCE [LARGE SCALE GENOMIC DNA]</scope>
    <source>
        <strain evidence="9 10">B</strain>
    </source>
</reference>
<dbReference type="Gene3D" id="3.55.10.10">
    <property type="entry name" value="Archease domain"/>
    <property type="match status" value="1"/>
</dbReference>
<keyword evidence="10" id="KW-1185">Reference proteome</keyword>
<dbReference type="SUPFAM" id="SSF69819">
    <property type="entry name" value="MTH1598-like"/>
    <property type="match status" value="1"/>
</dbReference>
<keyword evidence="3" id="KW-0479">Metal-binding</keyword>
<feature type="compositionally biased region" description="Basic and acidic residues" evidence="6">
    <location>
        <begin position="63"/>
        <end position="72"/>
    </location>
</feature>
<evidence type="ECO:0000256" key="5">
    <source>
        <dbReference type="ARBA" id="ARBA00071898"/>
    </source>
</evidence>
<evidence type="ECO:0000313" key="10">
    <source>
        <dbReference type="Proteomes" id="UP000006319"/>
    </source>
</evidence>
<dbReference type="KEGG" id="pcy:PCYB_132970"/>
<dbReference type="FunFam" id="3.55.10.10:FF:000002">
    <property type="entry name" value="Archease, putative"/>
    <property type="match status" value="1"/>
</dbReference>
<organism evidence="9 10">
    <name type="scientific">Plasmodium cynomolgi (strain B)</name>
    <dbReference type="NCBI Taxonomy" id="1120755"/>
    <lineage>
        <taxon>Eukaryota</taxon>
        <taxon>Sar</taxon>
        <taxon>Alveolata</taxon>
        <taxon>Apicomplexa</taxon>
        <taxon>Aconoidasida</taxon>
        <taxon>Haemosporida</taxon>
        <taxon>Plasmodiidae</taxon>
        <taxon>Plasmodium</taxon>
        <taxon>Plasmodium (Plasmodium)</taxon>
    </lineage>
</organism>
<dbReference type="OMA" id="LTECHFL"/>
<dbReference type="GO" id="GO:0072669">
    <property type="term" value="C:tRNA-splicing ligase complex"/>
    <property type="evidence" value="ECO:0007669"/>
    <property type="project" value="TreeGrafter"/>
</dbReference>
<evidence type="ECO:0000256" key="2">
    <source>
        <dbReference type="ARBA" id="ARBA00022694"/>
    </source>
</evidence>
<protein>
    <recommendedName>
        <fullName evidence="5">Protein archease-like</fullName>
    </recommendedName>
</protein>
<keyword evidence="7" id="KW-1133">Transmembrane helix</keyword>
<dbReference type="RefSeq" id="XP_004224370.1">
    <property type="nucleotide sequence ID" value="XM_004224322.1"/>
</dbReference>
<evidence type="ECO:0000256" key="7">
    <source>
        <dbReference type="SAM" id="Phobius"/>
    </source>
</evidence>
<dbReference type="Proteomes" id="UP000006319">
    <property type="component" value="Chromosome 13"/>
</dbReference>
<name>K6UMA1_PLACD</name>
<keyword evidence="4" id="KW-0106">Calcium</keyword>
<sequence length="289" mass="32558">MKQPPSKEILSLPQRGRRRVGRDSASSDGVESEDNGEQSGYDSAKEIADSAEETDDSAEEIDDSAKEIDDGGKSGSSVHVDGSDEASAQNVALPYAKKKIKDDRIEKTYQYEYLDHPADVILHSYGKTLRECFESACISMFNYMCNLNKVEPKLLRHITARGGTLEDLLYNFLTECHFLYGSEYIICKAVDILVFDQKSFFIEAYAYGDVFSPDLHECGTEIKAITKHELRICLKEDLWEAVKGTPRESCRTVVHLILFGAINPTAYLVAFFGNHEFLNISRRIIRNTE</sequence>
<gene>
    <name evidence="9" type="ORF">PCYB_132970</name>
</gene>
<dbReference type="VEuPathDB" id="PlasmoDB:PCYB_132970"/>
<dbReference type="InterPro" id="IPR002804">
    <property type="entry name" value="Archease"/>
</dbReference>
<dbReference type="PANTHER" id="PTHR12682:SF11">
    <property type="entry name" value="PROTEIN ARCHEASE"/>
    <property type="match status" value="1"/>
</dbReference>
<evidence type="ECO:0000256" key="4">
    <source>
        <dbReference type="ARBA" id="ARBA00022837"/>
    </source>
</evidence>
<evidence type="ECO:0000256" key="1">
    <source>
        <dbReference type="ARBA" id="ARBA00007963"/>
    </source>
</evidence>
<comment type="similarity">
    <text evidence="1">Belongs to the archease family.</text>
</comment>
<keyword evidence="2" id="KW-0819">tRNA processing</keyword>
<evidence type="ECO:0000256" key="6">
    <source>
        <dbReference type="SAM" id="MobiDB-lite"/>
    </source>
</evidence>
<keyword evidence="7" id="KW-0812">Transmembrane</keyword>
<evidence type="ECO:0000259" key="8">
    <source>
        <dbReference type="Pfam" id="PF01951"/>
    </source>
</evidence>